<sequence length="222" mass="24470">MATAARSIVPACIAPGKNADKSTAPSRRGFLALAAAVPAAGAMAGLPATVRPSPWNRAVAALQAAKTAREAYERDVFLPMDREYNRRSGKRPSLDFSVKALNGHVATYHMRPHELDDWADCDMWRRYAAPIREEYRAWQRRHDAALRDLNYEAIQVRYDDLNVVEADAEDALIATPAPDGAALAAKVRLVLSLTADSSFDDRWRQGLLADCESFEEARSKSA</sequence>
<dbReference type="InterPro" id="IPR019546">
    <property type="entry name" value="TAT_signal_bac_arc"/>
</dbReference>
<dbReference type="PROSITE" id="PS51318">
    <property type="entry name" value="TAT"/>
    <property type="match status" value="1"/>
</dbReference>
<proteinExistence type="predicted"/>
<keyword evidence="2" id="KW-1185">Reference proteome</keyword>
<gene>
    <name evidence="1" type="ORF">PQ455_00770</name>
</gene>
<organism evidence="1 2">
    <name type="scientific">Sphingomonas naphthae</name>
    <dbReference type="NCBI Taxonomy" id="1813468"/>
    <lineage>
        <taxon>Bacteria</taxon>
        <taxon>Pseudomonadati</taxon>
        <taxon>Pseudomonadota</taxon>
        <taxon>Alphaproteobacteria</taxon>
        <taxon>Sphingomonadales</taxon>
        <taxon>Sphingomonadaceae</taxon>
        <taxon>Sphingomonas</taxon>
    </lineage>
</organism>
<evidence type="ECO:0000313" key="1">
    <source>
        <dbReference type="EMBL" id="WCT73798.1"/>
    </source>
</evidence>
<dbReference type="NCBIfam" id="TIGR01409">
    <property type="entry name" value="TAT_signal_seq"/>
    <property type="match status" value="1"/>
</dbReference>
<dbReference type="EMBL" id="CP117411">
    <property type="protein sequence ID" value="WCT73798.1"/>
    <property type="molecule type" value="Genomic_DNA"/>
</dbReference>
<evidence type="ECO:0000313" key="2">
    <source>
        <dbReference type="Proteomes" id="UP001220395"/>
    </source>
</evidence>
<protein>
    <submittedName>
        <fullName evidence="1">Twin-arginine translocation signal domain-containing protein</fullName>
    </submittedName>
</protein>
<dbReference type="InterPro" id="IPR006311">
    <property type="entry name" value="TAT_signal"/>
</dbReference>
<dbReference type="Proteomes" id="UP001220395">
    <property type="component" value="Chromosome"/>
</dbReference>
<reference evidence="1 2" key="1">
    <citation type="submission" date="2023-02" db="EMBL/GenBank/DDBJ databases">
        <title>Genome sequence of Sphingomonas naphthae.</title>
        <authorList>
            <person name="Kim S."/>
            <person name="Heo J."/>
            <person name="Kwon S.-W."/>
        </authorList>
    </citation>
    <scope>NUCLEOTIDE SEQUENCE [LARGE SCALE GENOMIC DNA]</scope>
    <source>
        <strain evidence="1 2">KACC 18716</strain>
    </source>
</reference>
<dbReference type="RefSeq" id="WP_273688311.1">
    <property type="nucleotide sequence ID" value="NZ_CP117411.1"/>
</dbReference>
<accession>A0ABY7TL88</accession>
<name>A0ABY7TL88_9SPHN</name>